<name>A0A1H0BN47_9ACTN</name>
<evidence type="ECO:0000256" key="3">
    <source>
        <dbReference type="ARBA" id="ARBA00023125"/>
    </source>
</evidence>
<accession>A0A1H0BN47</accession>
<comment type="function">
    <text evidence="5">May be an activator protein for the gylABX operon.</text>
</comment>
<feature type="domain" description="HTH iclR-type" evidence="8">
    <location>
        <begin position="40"/>
        <end position="101"/>
    </location>
</feature>
<evidence type="ECO:0000256" key="2">
    <source>
        <dbReference type="ARBA" id="ARBA00023015"/>
    </source>
</evidence>
<dbReference type="InterPro" id="IPR036390">
    <property type="entry name" value="WH_DNA-bd_sf"/>
</dbReference>
<dbReference type="Pfam" id="PF09339">
    <property type="entry name" value="HTH_IclR"/>
    <property type="match status" value="1"/>
</dbReference>
<evidence type="ECO:0000256" key="7">
    <source>
        <dbReference type="SAM" id="MobiDB-lite"/>
    </source>
</evidence>
<dbReference type="GO" id="GO:0003700">
    <property type="term" value="F:DNA-binding transcription factor activity"/>
    <property type="evidence" value="ECO:0007669"/>
    <property type="project" value="TreeGrafter"/>
</dbReference>
<evidence type="ECO:0000313" key="11">
    <source>
        <dbReference type="Proteomes" id="UP000198680"/>
    </source>
</evidence>
<dbReference type="Gene3D" id="1.10.10.10">
    <property type="entry name" value="Winged helix-like DNA-binding domain superfamily/Winged helix DNA-binding domain"/>
    <property type="match status" value="1"/>
</dbReference>
<proteinExistence type="predicted"/>
<evidence type="ECO:0000259" key="9">
    <source>
        <dbReference type="PROSITE" id="PS51078"/>
    </source>
</evidence>
<dbReference type="Pfam" id="PF01614">
    <property type="entry name" value="IclR_C"/>
    <property type="match status" value="1"/>
</dbReference>
<dbReference type="SMART" id="SM00346">
    <property type="entry name" value="HTH_ICLR"/>
    <property type="match status" value="1"/>
</dbReference>
<dbReference type="InterPro" id="IPR005471">
    <property type="entry name" value="Tscrpt_reg_IclR_N"/>
</dbReference>
<dbReference type="InterPro" id="IPR036388">
    <property type="entry name" value="WH-like_DNA-bd_sf"/>
</dbReference>
<dbReference type="InterPro" id="IPR029016">
    <property type="entry name" value="GAF-like_dom_sf"/>
</dbReference>
<keyword evidence="2" id="KW-0805">Transcription regulation</keyword>
<gene>
    <name evidence="10" type="ORF">SAMN05660642_04901</name>
</gene>
<dbReference type="GO" id="GO:0045892">
    <property type="term" value="P:negative regulation of DNA-templated transcription"/>
    <property type="evidence" value="ECO:0007669"/>
    <property type="project" value="TreeGrafter"/>
</dbReference>
<dbReference type="AlphaFoldDB" id="A0A1H0BN47"/>
<evidence type="ECO:0000256" key="6">
    <source>
        <dbReference type="ARBA" id="ARBA00070406"/>
    </source>
</evidence>
<evidence type="ECO:0000313" key="10">
    <source>
        <dbReference type="EMBL" id="SDN47002.1"/>
    </source>
</evidence>
<feature type="region of interest" description="Disordered" evidence="7">
    <location>
        <begin position="1"/>
        <end position="29"/>
    </location>
</feature>
<dbReference type="Proteomes" id="UP000198680">
    <property type="component" value="Unassembled WGS sequence"/>
</dbReference>
<sequence>MVQPFPWRQEAPGTSPPATYAEVMSGSQGENAERGSVAVVQSVDRALSVLEILAAHGEAGVTEVAAELGVHKSTAFRLVAALENRGFVEQLADRGKYRLGFGVVRLAGAAAAQLDIAREGRPICDGLAADLGETVNIAILDGDRAVNVSQARGPGALSTHNWVGQGTPLHATSSGKVLLAFAPDDVRKDVLSRELQRFTPATITDPEVLRQHFDRIVEQGWGATVEEYEIGLTAIAAPVRGADGDVIAALSVSGPSFRMDSEGIPRLARRVVSGAGELSRKLGFFSQAR</sequence>
<dbReference type="PROSITE" id="PS51077">
    <property type="entry name" value="HTH_ICLR"/>
    <property type="match status" value="1"/>
</dbReference>
<organism evidence="10 11">
    <name type="scientific">Geodermatophilus siccatus</name>
    <dbReference type="NCBI Taxonomy" id="1137991"/>
    <lineage>
        <taxon>Bacteria</taxon>
        <taxon>Bacillati</taxon>
        <taxon>Actinomycetota</taxon>
        <taxon>Actinomycetes</taxon>
        <taxon>Geodermatophilales</taxon>
        <taxon>Geodermatophilaceae</taxon>
        <taxon>Geodermatophilus</taxon>
    </lineage>
</organism>
<dbReference type="PANTHER" id="PTHR30136">
    <property type="entry name" value="HELIX-TURN-HELIX TRANSCRIPTIONAL REGULATOR, ICLR FAMILY"/>
    <property type="match status" value="1"/>
</dbReference>
<dbReference type="PROSITE" id="PS51078">
    <property type="entry name" value="ICLR_ED"/>
    <property type="match status" value="1"/>
</dbReference>
<dbReference type="PANTHER" id="PTHR30136:SF35">
    <property type="entry name" value="HTH-TYPE TRANSCRIPTIONAL REGULATOR RV1719"/>
    <property type="match status" value="1"/>
</dbReference>
<dbReference type="SUPFAM" id="SSF55781">
    <property type="entry name" value="GAF domain-like"/>
    <property type="match status" value="1"/>
</dbReference>
<dbReference type="GO" id="GO:0006071">
    <property type="term" value="P:glycerol metabolic process"/>
    <property type="evidence" value="ECO:0007669"/>
    <property type="project" value="UniProtKB-KW"/>
</dbReference>
<reference evidence="11" key="1">
    <citation type="submission" date="2016-10" db="EMBL/GenBank/DDBJ databases">
        <authorList>
            <person name="Varghese N."/>
            <person name="Submissions S."/>
        </authorList>
    </citation>
    <scope>NUCLEOTIDE SEQUENCE [LARGE SCALE GENOMIC DNA]</scope>
    <source>
        <strain evidence="11">DSM 45419</strain>
    </source>
</reference>
<protein>
    <recommendedName>
        <fullName evidence="6">Glycerol operon regulatory protein</fullName>
    </recommendedName>
</protein>
<keyword evidence="3" id="KW-0238">DNA-binding</keyword>
<evidence type="ECO:0000256" key="4">
    <source>
        <dbReference type="ARBA" id="ARBA00023163"/>
    </source>
</evidence>
<dbReference type="InterPro" id="IPR014757">
    <property type="entry name" value="Tscrpt_reg_IclR_C"/>
</dbReference>
<keyword evidence="4" id="KW-0804">Transcription</keyword>
<dbReference type="FunFam" id="1.10.10.10:FF:000056">
    <property type="entry name" value="IclR family transcriptional regulator"/>
    <property type="match status" value="1"/>
</dbReference>
<feature type="domain" description="IclR-ED" evidence="9">
    <location>
        <begin position="102"/>
        <end position="284"/>
    </location>
</feature>
<keyword evidence="11" id="KW-1185">Reference proteome</keyword>
<dbReference type="InterPro" id="IPR050707">
    <property type="entry name" value="HTH_MetabolicPath_Reg"/>
</dbReference>
<evidence type="ECO:0000256" key="5">
    <source>
        <dbReference type="ARBA" id="ARBA00058938"/>
    </source>
</evidence>
<dbReference type="STRING" id="1137991.SAMN05660642_04901"/>
<dbReference type="Gene3D" id="3.30.450.40">
    <property type="match status" value="1"/>
</dbReference>
<evidence type="ECO:0000256" key="1">
    <source>
        <dbReference type="ARBA" id="ARBA00022798"/>
    </source>
</evidence>
<dbReference type="GO" id="GO:0003677">
    <property type="term" value="F:DNA binding"/>
    <property type="evidence" value="ECO:0007669"/>
    <property type="project" value="UniProtKB-KW"/>
</dbReference>
<dbReference type="SUPFAM" id="SSF46785">
    <property type="entry name" value="Winged helix' DNA-binding domain"/>
    <property type="match status" value="1"/>
</dbReference>
<dbReference type="EMBL" id="FNHE01000023">
    <property type="protein sequence ID" value="SDN47002.1"/>
    <property type="molecule type" value="Genomic_DNA"/>
</dbReference>
<keyword evidence="1" id="KW-0319">Glycerol metabolism</keyword>
<evidence type="ECO:0000259" key="8">
    <source>
        <dbReference type="PROSITE" id="PS51077"/>
    </source>
</evidence>